<sequence>MIQLVLLSMIVCVFGGLFLVAARLMPALPVSASSISLPRHALRQAGDGLSLNDLLRRGDLRRPRRSRRLQRELTNTPTKNPHEVEEAVNRLRRIPPVTQGDET</sequence>
<evidence type="ECO:0000313" key="3">
    <source>
        <dbReference type="Proteomes" id="UP000184501"/>
    </source>
</evidence>
<name>A0A1M5CFB4_STRHI</name>
<dbReference type="AlphaFoldDB" id="A0A1M5CFB4"/>
<dbReference type="Proteomes" id="UP000184501">
    <property type="component" value="Unassembled WGS sequence"/>
</dbReference>
<organism evidence="2 3">
    <name type="scientific">Streptoalloteichus hindustanus</name>
    <dbReference type="NCBI Taxonomy" id="2017"/>
    <lineage>
        <taxon>Bacteria</taxon>
        <taxon>Bacillati</taxon>
        <taxon>Actinomycetota</taxon>
        <taxon>Actinomycetes</taxon>
        <taxon>Pseudonocardiales</taxon>
        <taxon>Pseudonocardiaceae</taxon>
        <taxon>Streptoalloteichus</taxon>
    </lineage>
</organism>
<evidence type="ECO:0000256" key="1">
    <source>
        <dbReference type="SAM" id="MobiDB-lite"/>
    </source>
</evidence>
<feature type="compositionally biased region" description="Basic and acidic residues" evidence="1">
    <location>
        <begin position="80"/>
        <end position="89"/>
    </location>
</feature>
<feature type="region of interest" description="Disordered" evidence="1">
    <location>
        <begin position="65"/>
        <end position="103"/>
    </location>
</feature>
<gene>
    <name evidence="2" type="ORF">SAMN05444320_1043</name>
</gene>
<keyword evidence="3" id="KW-1185">Reference proteome</keyword>
<dbReference type="EMBL" id="FQVN01000004">
    <property type="protein sequence ID" value="SHF53435.1"/>
    <property type="molecule type" value="Genomic_DNA"/>
</dbReference>
<accession>A0A1M5CFB4</accession>
<dbReference type="STRING" id="2017.SAMN05444320_1043"/>
<dbReference type="RefSeq" id="WP_143174142.1">
    <property type="nucleotide sequence ID" value="NZ_FQVN01000004.1"/>
</dbReference>
<proteinExistence type="predicted"/>
<protein>
    <submittedName>
        <fullName evidence="2">Uncharacterized protein</fullName>
    </submittedName>
</protein>
<evidence type="ECO:0000313" key="2">
    <source>
        <dbReference type="EMBL" id="SHF53435.1"/>
    </source>
</evidence>
<reference evidence="2 3" key="1">
    <citation type="submission" date="2016-11" db="EMBL/GenBank/DDBJ databases">
        <authorList>
            <person name="Jaros S."/>
            <person name="Januszkiewicz K."/>
            <person name="Wedrychowicz H."/>
        </authorList>
    </citation>
    <scope>NUCLEOTIDE SEQUENCE [LARGE SCALE GENOMIC DNA]</scope>
    <source>
        <strain evidence="2 3">DSM 44523</strain>
    </source>
</reference>